<keyword evidence="3" id="KW-0479">Metal-binding</keyword>
<feature type="domain" description="Radical SAM core" evidence="6">
    <location>
        <begin position="158"/>
        <end position="374"/>
    </location>
</feature>
<evidence type="ECO:0000256" key="3">
    <source>
        <dbReference type="ARBA" id="ARBA00022723"/>
    </source>
</evidence>
<reference evidence="7 8" key="1">
    <citation type="submission" date="2016-07" db="EMBL/GenBank/DDBJ databases">
        <title>Draft genome of Scalindua rubra, obtained from a brine-seawater interface in the Red Sea, sheds light on salt adaptation in anammox bacteria.</title>
        <authorList>
            <person name="Speth D.R."/>
            <person name="Lagkouvardos I."/>
            <person name="Wang Y."/>
            <person name="Qian P.-Y."/>
            <person name="Dutilh B.E."/>
            <person name="Jetten M.S."/>
        </authorList>
    </citation>
    <scope>NUCLEOTIDE SEQUENCE [LARGE SCALE GENOMIC DNA]</scope>
    <source>
        <strain evidence="7">BSI-1</strain>
    </source>
</reference>
<evidence type="ECO:0000256" key="5">
    <source>
        <dbReference type="ARBA" id="ARBA00023014"/>
    </source>
</evidence>
<dbReference type="Gene3D" id="3.40.50.280">
    <property type="entry name" value="Cobalamin-binding domain"/>
    <property type="match status" value="1"/>
</dbReference>
<dbReference type="SFLD" id="SFLDS00029">
    <property type="entry name" value="Radical_SAM"/>
    <property type="match status" value="1"/>
</dbReference>
<keyword evidence="5" id="KW-0411">Iron-sulfur</keyword>
<dbReference type="Pfam" id="PF04055">
    <property type="entry name" value="Radical_SAM"/>
    <property type="match status" value="1"/>
</dbReference>
<accession>A0A1E3XDA7</accession>
<dbReference type="InterPro" id="IPR051198">
    <property type="entry name" value="BchE-like"/>
</dbReference>
<dbReference type="SFLD" id="SFLDG01082">
    <property type="entry name" value="B12-binding_domain_containing"/>
    <property type="match status" value="1"/>
</dbReference>
<dbReference type="InterPro" id="IPR006638">
    <property type="entry name" value="Elp3/MiaA/NifB-like_rSAM"/>
</dbReference>
<keyword evidence="4" id="KW-0408">Iron</keyword>
<dbReference type="Proteomes" id="UP000094056">
    <property type="component" value="Unassembled WGS sequence"/>
</dbReference>
<dbReference type="GO" id="GO:0051536">
    <property type="term" value="F:iron-sulfur cluster binding"/>
    <property type="evidence" value="ECO:0007669"/>
    <property type="project" value="UniProtKB-KW"/>
</dbReference>
<protein>
    <recommendedName>
        <fullName evidence="6">Radical SAM core domain-containing protein</fullName>
    </recommendedName>
</protein>
<dbReference type="Gene3D" id="3.30.750.200">
    <property type="match status" value="1"/>
</dbReference>
<evidence type="ECO:0000256" key="1">
    <source>
        <dbReference type="ARBA" id="ARBA00001966"/>
    </source>
</evidence>
<evidence type="ECO:0000256" key="2">
    <source>
        <dbReference type="ARBA" id="ARBA00022691"/>
    </source>
</evidence>
<evidence type="ECO:0000313" key="7">
    <source>
        <dbReference type="EMBL" id="ODS33621.1"/>
    </source>
</evidence>
<comment type="cofactor">
    <cofactor evidence="1">
        <name>[4Fe-4S] cluster</name>
        <dbReference type="ChEBI" id="CHEBI:49883"/>
    </cofactor>
</comment>
<dbReference type="CDD" id="cd01335">
    <property type="entry name" value="Radical_SAM"/>
    <property type="match status" value="1"/>
</dbReference>
<dbReference type="AlphaFoldDB" id="A0A1E3XDA7"/>
<dbReference type="PANTHER" id="PTHR43409:SF7">
    <property type="entry name" value="BLL1977 PROTEIN"/>
    <property type="match status" value="1"/>
</dbReference>
<sequence>MARKILFTTPYRIKDPYDYVGQYNTNTIFRFGFKRYISFGLRFIKQNIPDIEILEYPTLELYKEKLKEGWDVVGFSFFMFETPKALEMVKMAREAGVKEIWGGHYGALTPDIQHNFDRIFKGYAEHEIGDELGIEVGEIIHPPLVMLMSWAPKINITRFAYPVGILFTSRGCMHHCTFCQTPSFVNGNQVPIPLSSIERVVKYYADNGIKELFIFEESFGSLRKHSDEVTKMLSKYNLKWSVMIRTDILNVNLNKWYQRGLGGAFLGVESLNQDSLKDINKRNKTELTYKVGNSLRNRLRRTICFYIIGFENDTVDSVKRDILELRKLKFDFYQICILTPLPTTPLWDEIDTKYGIFEKDYSNFDANHIVWNHPNIPRKEMQELLNWSLKHVYGRAWFLRMTRIFYTGFSADFGYKDSPRYLYELFKKGKRLNSLHKNFKAPLDMFEVYHPRKERKEETPVLKSA</sequence>
<proteinExistence type="predicted"/>
<dbReference type="PANTHER" id="PTHR43409">
    <property type="entry name" value="ANAEROBIC MAGNESIUM-PROTOPORPHYRIN IX MONOMETHYL ESTER CYCLASE-RELATED"/>
    <property type="match status" value="1"/>
</dbReference>
<gene>
    <name evidence="7" type="ORF">SCARUB_01221</name>
</gene>
<dbReference type="Gene3D" id="3.30.750.210">
    <property type="match status" value="1"/>
</dbReference>
<comment type="caution">
    <text evidence="7">The sequence shown here is derived from an EMBL/GenBank/DDBJ whole genome shotgun (WGS) entry which is preliminary data.</text>
</comment>
<dbReference type="GO" id="GO:0003824">
    <property type="term" value="F:catalytic activity"/>
    <property type="evidence" value="ECO:0007669"/>
    <property type="project" value="InterPro"/>
</dbReference>
<organism evidence="7 8">
    <name type="scientific">Candidatus Scalindua rubra</name>
    <dbReference type="NCBI Taxonomy" id="1872076"/>
    <lineage>
        <taxon>Bacteria</taxon>
        <taxon>Pseudomonadati</taxon>
        <taxon>Planctomycetota</taxon>
        <taxon>Candidatus Brocadiia</taxon>
        <taxon>Candidatus Brocadiales</taxon>
        <taxon>Candidatus Scalinduaceae</taxon>
        <taxon>Candidatus Scalindua</taxon>
    </lineage>
</organism>
<dbReference type="InterPro" id="IPR007197">
    <property type="entry name" value="rSAM"/>
</dbReference>
<dbReference type="SMART" id="SM00729">
    <property type="entry name" value="Elp3"/>
    <property type="match status" value="1"/>
</dbReference>
<dbReference type="GO" id="GO:0046872">
    <property type="term" value="F:metal ion binding"/>
    <property type="evidence" value="ECO:0007669"/>
    <property type="project" value="UniProtKB-KW"/>
</dbReference>
<evidence type="ECO:0000313" key="8">
    <source>
        <dbReference type="Proteomes" id="UP000094056"/>
    </source>
</evidence>
<dbReference type="PROSITE" id="PS51918">
    <property type="entry name" value="RADICAL_SAM"/>
    <property type="match status" value="1"/>
</dbReference>
<dbReference type="InterPro" id="IPR058240">
    <property type="entry name" value="rSAM_sf"/>
</dbReference>
<keyword evidence="2" id="KW-0949">S-adenosyl-L-methionine</keyword>
<dbReference type="EMBL" id="MAYW01000023">
    <property type="protein sequence ID" value="ODS33621.1"/>
    <property type="molecule type" value="Genomic_DNA"/>
</dbReference>
<evidence type="ECO:0000259" key="6">
    <source>
        <dbReference type="PROSITE" id="PS51918"/>
    </source>
</evidence>
<evidence type="ECO:0000256" key="4">
    <source>
        <dbReference type="ARBA" id="ARBA00023004"/>
    </source>
</evidence>
<name>A0A1E3XDA7_9BACT</name>
<dbReference type="SUPFAM" id="SSF102114">
    <property type="entry name" value="Radical SAM enzymes"/>
    <property type="match status" value="1"/>
</dbReference>